<evidence type="ECO:0008006" key="3">
    <source>
        <dbReference type="Google" id="ProtNLM"/>
    </source>
</evidence>
<dbReference type="Proteomes" id="UP001597546">
    <property type="component" value="Unassembled WGS sequence"/>
</dbReference>
<organism evidence="1 2">
    <name type="scientific">Pedobacter alpinus</name>
    <dbReference type="NCBI Taxonomy" id="1590643"/>
    <lineage>
        <taxon>Bacteria</taxon>
        <taxon>Pseudomonadati</taxon>
        <taxon>Bacteroidota</taxon>
        <taxon>Sphingobacteriia</taxon>
        <taxon>Sphingobacteriales</taxon>
        <taxon>Sphingobacteriaceae</taxon>
        <taxon>Pedobacter</taxon>
    </lineage>
</organism>
<comment type="caution">
    <text evidence="1">The sequence shown here is derived from an EMBL/GenBank/DDBJ whole genome shotgun (WGS) entry which is preliminary data.</text>
</comment>
<dbReference type="SUPFAM" id="SSF160574">
    <property type="entry name" value="BT0923-like"/>
    <property type="match status" value="1"/>
</dbReference>
<dbReference type="EMBL" id="JBHULV010000024">
    <property type="protein sequence ID" value="MFD2731709.1"/>
    <property type="molecule type" value="Genomic_DNA"/>
</dbReference>
<reference evidence="2" key="1">
    <citation type="journal article" date="2019" name="Int. J. Syst. Evol. Microbiol.">
        <title>The Global Catalogue of Microorganisms (GCM) 10K type strain sequencing project: providing services to taxonomists for standard genome sequencing and annotation.</title>
        <authorList>
            <consortium name="The Broad Institute Genomics Platform"/>
            <consortium name="The Broad Institute Genome Sequencing Center for Infectious Disease"/>
            <person name="Wu L."/>
            <person name="Ma J."/>
        </authorList>
    </citation>
    <scope>NUCLEOTIDE SEQUENCE [LARGE SCALE GENOMIC DNA]</scope>
    <source>
        <strain evidence="2">KCTC 42456</strain>
    </source>
</reference>
<evidence type="ECO:0000313" key="2">
    <source>
        <dbReference type="Proteomes" id="UP001597546"/>
    </source>
</evidence>
<evidence type="ECO:0000313" key="1">
    <source>
        <dbReference type="EMBL" id="MFD2731709.1"/>
    </source>
</evidence>
<proteinExistence type="predicted"/>
<name>A0ABW5TRX9_9SPHI</name>
<dbReference type="RefSeq" id="WP_379045813.1">
    <property type="nucleotide sequence ID" value="NZ_JBHSKW010000056.1"/>
</dbReference>
<protein>
    <recommendedName>
        <fullName evidence="3">PepSY domain-containing protein</fullName>
    </recommendedName>
</protein>
<accession>A0ABW5TRX9</accession>
<gene>
    <name evidence="1" type="ORF">ACFSSE_08310</name>
</gene>
<keyword evidence="2" id="KW-1185">Reference proteome</keyword>
<sequence length="193" mass="22432">MKTESVILSIAFLLLFPFVLKAQQKYEREYRIKSEIIPQSALAFIDSIGPDSKVKWYKEISLNGVSTEAKFKHNKKKFSVEFDTLGHIQDVEFIIKKSEIINAAYVKIEHKLDSLYQKWKFQKIQKQYKGKPKEIINSINKNEPTDSVKVSYEIVLKGKVVGNTQLYEITFNEKGEIQDVLQIIQDNADHLVY</sequence>